<dbReference type="Proteomes" id="UP001497680">
    <property type="component" value="Unassembled WGS sequence"/>
</dbReference>
<dbReference type="EMBL" id="MU394335">
    <property type="protein sequence ID" value="KAI6084539.1"/>
    <property type="molecule type" value="Genomic_DNA"/>
</dbReference>
<reference evidence="1 2" key="1">
    <citation type="journal article" date="2022" name="New Phytol.">
        <title>Ecological generalism drives hyperdiversity of secondary metabolite gene clusters in xylarialean endophytes.</title>
        <authorList>
            <person name="Franco M.E.E."/>
            <person name="Wisecaver J.H."/>
            <person name="Arnold A.E."/>
            <person name="Ju Y.M."/>
            <person name="Slot J.C."/>
            <person name="Ahrendt S."/>
            <person name="Moore L.P."/>
            <person name="Eastman K.E."/>
            <person name="Scott K."/>
            <person name="Konkel Z."/>
            <person name="Mondo S.J."/>
            <person name="Kuo A."/>
            <person name="Hayes R.D."/>
            <person name="Haridas S."/>
            <person name="Andreopoulos B."/>
            <person name="Riley R."/>
            <person name="LaButti K."/>
            <person name="Pangilinan J."/>
            <person name="Lipzen A."/>
            <person name="Amirebrahimi M."/>
            <person name="Yan J."/>
            <person name="Adam C."/>
            <person name="Keymanesh K."/>
            <person name="Ng V."/>
            <person name="Louie K."/>
            <person name="Northen T."/>
            <person name="Drula E."/>
            <person name="Henrissat B."/>
            <person name="Hsieh H.M."/>
            <person name="Youens-Clark K."/>
            <person name="Lutzoni F."/>
            <person name="Miadlikowska J."/>
            <person name="Eastwood D.C."/>
            <person name="Hamelin R.C."/>
            <person name="Grigoriev I.V."/>
            <person name="U'Ren J.M."/>
        </authorList>
    </citation>
    <scope>NUCLEOTIDE SEQUENCE [LARGE SCALE GENOMIC DNA]</scope>
    <source>
        <strain evidence="1 2">ER1909</strain>
    </source>
</reference>
<comment type="caution">
    <text evidence="1">The sequence shown here is derived from an EMBL/GenBank/DDBJ whole genome shotgun (WGS) entry which is preliminary data.</text>
</comment>
<name>A0ACC0CVW0_9PEZI</name>
<keyword evidence="2" id="KW-1185">Reference proteome</keyword>
<proteinExistence type="predicted"/>
<organism evidence="1 2">
    <name type="scientific">Hypoxylon rubiginosum</name>
    <dbReference type="NCBI Taxonomy" id="110542"/>
    <lineage>
        <taxon>Eukaryota</taxon>
        <taxon>Fungi</taxon>
        <taxon>Dikarya</taxon>
        <taxon>Ascomycota</taxon>
        <taxon>Pezizomycotina</taxon>
        <taxon>Sordariomycetes</taxon>
        <taxon>Xylariomycetidae</taxon>
        <taxon>Xylariales</taxon>
        <taxon>Hypoxylaceae</taxon>
        <taxon>Hypoxylon</taxon>
    </lineage>
</organism>
<gene>
    <name evidence="1" type="ORF">F4821DRAFT_167970</name>
</gene>
<sequence length="600" mass="66021">MRFEDWDVLLFPRDSKIPMKEFKTNCHVVHDTEFAYSHGSFGLPTMTCFMPAMPPSTPFNISLHCWKTPDVSQFTRNYSKHPELVKFEARVLIDGRLVASSCFNRAGPWPQLINYSFEFTKNGDLETLRFPPFRSEVLRQNYWSPGDEVGRIKIVISEGFPRDSLTVPIERVKNIVAFSFQHAPLDILESSGIAWPNPSMWRRSHNPTMPVPAQHHEDGPDAHLHSPRRRTSYVKGTSHLSGYSSGPPGLTHANTTSMLGSMPNTQAVLQRSGARSVSAWADPFSSQKSDTTACFDWANNFSPMGYTQAAESGKPSYNSVPNRRTTAANRLSRSDASMPDYTSLSNSSNTQAVSDHQFLNDLSTSSLTDADIGTHDPKAPANTPTAMVGPNFVDELDIDVSNIGTPGTTSMNEYINPHHTNFSSELATSLTHSLLNQPHPLPVKPGNIPQPATEVKSRKESRLNNNSPNEQATPGDQAERRKISQTYSNLGKENQVNSATHSPPSQSAFSGVFSNRSASAGDFGNDLTNVSNMFTQPTMDSQADSDASTDARGMGVPEKSVKRTRRFTPVGSKMTGDDGKTRLRSPSVQEVLDDHFGAPI</sequence>
<protein>
    <submittedName>
        <fullName evidence="1">Uncharacterized protein</fullName>
    </submittedName>
</protein>
<evidence type="ECO:0000313" key="1">
    <source>
        <dbReference type="EMBL" id="KAI6084539.1"/>
    </source>
</evidence>
<accession>A0ACC0CVW0</accession>
<evidence type="ECO:0000313" key="2">
    <source>
        <dbReference type="Proteomes" id="UP001497680"/>
    </source>
</evidence>